<gene>
    <name evidence="3" type="ORF">EVEC_LOCUS2277</name>
</gene>
<organism evidence="5">
    <name type="scientific">Enterobius vermicularis</name>
    <name type="common">Human pinworm</name>
    <dbReference type="NCBI Taxonomy" id="51028"/>
    <lineage>
        <taxon>Eukaryota</taxon>
        <taxon>Metazoa</taxon>
        <taxon>Ecdysozoa</taxon>
        <taxon>Nematoda</taxon>
        <taxon>Chromadorea</taxon>
        <taxon>Rhabditida</taxon>
        <taxon>Spirurina</taxon>
        <taxon>Oxyuridomorpha</taxon>
        <taxon>Oxyuroidea</taxon>
        <taxon>Oxyuridae</taxon>
        <taxon>Enterobius</taxon>
    </lineage>
</organism>
<keyword evidence="2" id="KW-0732">Signal</keyword>
<feature type="compositionally biased region" description="Basic and acidic residues" evidence="1">
    <location>
        <begin position="201"/>
        <end position="210"/>
    </location>
</feature>
<evidence type="ECO:0000256" key="2">
    <source>
        <dbReference type="SAM" id="SignalP"/>
    </source>
</evidence>
<evidence type="ECO:0000313" key="4">
    <source>
        <dbReference type="Proteomes" id="UP000274131"/>
    </source>
</evidence>
<feature type="compositionally biased region" description="Basic and acidic residues" evidence="1">
    <location>
        <begin position="92"/>
        <end position="103"/>
    </location>
</feature>
<feature type="region of interest" description="Disordered" evidence="1">
    <location>
        <begin position="166"/>
        <end position="230"/>
    </location>
</feature>
<evidence type="ECO:0000313" key="3">
    <source>
        <dbReference type="EMBL" id="VDD87134.1"/>
    </source>
</evidence>
<feature type="region of interest" description="Disordered" evidence="1">
    <location>
        <begin position="72"/>
        <end position="151"/>
    </location>
</feature>
<feature type="chain" id="PRO_5043122551" evidence="2">
    <location>
        <begin position="19"/>
        <end position="230"/>
    </location>
</feature>
<dbReference type="Proteomes" id="UP000274131">
    <property type="component" value="Unassembled WGS sequence"/>
</dbReference>
<dbReference type="AlphaFoldDB" id="A0A0N4UYC0"/>
<name>A0A0N4UYC0_ENTVE</name>
<feature type="signal peptide" evidence="2">
    <location>
        <begin position="1"/>
        <end position="18"/>
    </location>
</feature>
<evidence type="ECO:0000256" key="1">
    <source>
        <dbReference type="SAM" id="MobiDB-lite"/>
    </source>
</evidence>
<accession>A0A0N4UYC0</accession>
<reference evidence="3 4" key="2">
    <citation type="submission" date="2018-10" db="EMBL/GenBank/DDBJ databases">
        <authorList>
            <consortium name="Pathogen Informatics"/>
        </authorList>
    </citation>
    <scope>NUCLEOTIDE SEQUENCE [LARGE SCALE GENOMIC DNA]</scope>
</reference>
<reference evidence="5" key="1">
    <citation type="submission" date="2017-02" db="UniProtKB">
        <authorList>
            <consortium name="WormBaseParasite"/>
        </authorList>
    </citation>
    <scope>IDENTIFICATION</scope>
</reference>
<keyword evidence="4" id="KW-1185">Reference proteome</keyword>
<proteinExistence type="predicted"/>
<evidence type="ECO:0000313" key="5">
    <source>
        <dbReference type="WBParaSite" id="EVEC_0000256901-mRNA-1"/>
    </source>
</evidence>
<dbReference type="EMBL" id="UXUI01007350">
    <property type="protein sequence ID" value="VDD87134.1"/>
    <property type="molecule type" value="Genomic_DNA"/>
</dbReference>
<dbReference type="WBParaSite" id="EVEC_0000256901-mRNA-1">
    <property type="protein sequence ID" value="EVEC_0000256901-mRNA-1"/>
    <property type="gene ID" value="EVEC_0000256901"/>
</dbReference>
<sequence length="230" mass="26135">MRSTTAVYFLLILQTVICFGGSLENSNQITGFQQAQKEQLENKRIKRFNPWSFIDGSVNIVNDDNILINPRVHNDDEPLQSPIDFKVSAPEHSSDHNSEKKIETTNYLNPRRFRRSKGSSSSSSGSSDSDESSEESKSKISKGSKHGLGFPETLNFNINIRIVDDSSKSKKRNMKHESDEEEEEATTPEHSRSSRKKTTSKPRDSSEETTVRSYRITLRPKQRADDSYKS</sequence>
<feature type="compositionally biased region" description="Low complexity" evidence="1">
    <location>
        <begin position="118"/>
        <end position="127"/>
    </location>
</feature>
<protein>
    <submittedName>
        <fullName evidence="3 5">Uncharacterized protein</fullName>
    </submittedName>
</protein>